<proteinExistence type="predicted"/>
<dbReference type="FunFam" id="3.40.50.150:FF:000236">
    <property type="entry name" value="S-adenosyl-L-methionine-dependent methyltransferases superfamily protein"/>
    <property type="match status" value="1"/>
</dbReference>
<dbReference type="EMBL" id="CP144746">
    <property type="protein sequence ID" value="WVZ55262.1"/>
    <property type="molecule type" value="Genomic_DNA"/>
</dbReference>
<keyword evidence="4" id="KW-1185">Reference proteome</keyword>
<evidence type="ECO:0000313" key="4">
    <source>
        <dbReference type="Proteomes" id="UP001341281"/>
    </source>
</evidence>
<name>A0AAQ3SKD0_PASNO</name>
<keyword evidence="1" id="KW-0620">Polyamine biosynthesis</keyword>
<feature type="region of interest" description="Disordered" evidence="2">
    <location>
        <begin position="46"/>
        <end position="69"/>
    </location>
</feature>
<dbReference type="Gene3D" id="3.40.50.150">
    <property type="entry name" value="Vaccinia Virus protein VP39"/>
    <property type="match status" value="1"/>
</dbReference>
<dbReference type="Proteomes" id="UP001341281">
    <property type="component" value="Chromosome 02"/>
</dbReference>
<protein>
    <submittedName>
        <fullName evidence="3">Uncharacterized protein</fullName>
    </submittedName>
</protein>
<sequence length="327" mass="35584">MATVTPVTASPLRGQLLHRHYRGGRVHSKRQPHRCLPRTSRLYCAPGGGGGELSAPPTPPATEEQAPQERPEDFNLLAANRSDFNEIIMVIDSPAARYLVLDHNKNIHSILPKTTVWTNSYWDEFVSLPAIIPLGPVALLGLGAGTAAHLMLKFWPWLQLIGWEIDPMIIELSRDYFGMSDLEKATESGGSLSVHVGDALSPSATVEGGFAGIVVDLFCDGKIIPQLQEVETWLQIAKKLMPDGRIMVNCGGADAEESLASSWVQNATVKALCSAFPGQLNWKRLSEKESVNYVALTGPLPDLGEWSASVPSELSTKVKQWVPCELA</sequence>
<dbReference type="PANTHER" id="PTHR43317">
    <property type="entry name" value="THERMOSPERMINE SYNTHASE ACAULIS5"/>
    <property type="match status" value="1"/>
</dbReference>
<dbReference type="PANTHER" id="PTHR43317:SF1">
    <property type="entry name" value="THERMOSPERMINE SYNTHASE ACAULIS5"/>
    <property type="match status" value="1"/>
</dbReference>
<organism evidence="3 4">
    <name type="scientific">Paspalum notatum var. saurae</name>
    <dbReference type="NCBI Taxonomy" id="547442"/>
    <lineage>
        <taxon>Eukaryota</taxon>
        <taxon>Viridiplantae</taxon>
        <taxon>Streptophyta</taxon>
        <taxon>Embryophyta</taxon>
        <taxon>Tracheophyta</taxon>
        <taxon>Spermatophyta</taxon>
        <taxon>Magnoliopsida</taxon>
        <taxon>Liliopsida</taxon>
        <taxon>Poales</taxon>
        <taxon>Poaceae</taxon>
        <taxon>PACMAD clade</taxon>
        <taxon>Panicoideae</taxon>
        <taxon>Andropogonodae</taxon>
        <taxon>Paspaleae</taxon>
        <taxon>Paspalinae</taxon>
        <taxon>Paspalum</taxon>
    </lineage>
</organism>
<evidence type="ECO:0000256" key="1">
    <source>
        <dbReference type="ARBA" id="ARBA00023115"/>
    </source>
</evidence>
<accession>A0AAQ3SKD0</accession>
<dbReference type="SUPFAM" id="SSF53335">
    <property type="entry name" value="S-adenosyl-L-methionine-dependent methyltransferases"/>
    <property type="match status" value="1"/>
</dbReference>
<gene>
    <name evidence="3" type="ORF">U9M48_005944</name>
</gene>
<dbReference type="GO" id="GO:0006596">
    <property type="term" value="P:polyamine biosynthetic process"/>
    <property type="evidence" value="ECO:0007669"/>
    <property type="project" value="UniProtKB-KW"/>
</dbReference>
<dbReference type="InterPro" id="IPR029063">
    <property type="entry name" value="SAM-dependent_MTases_sf"/>
</dbReference>
<dbReference type="AlphaFoldDB" id="A0AAQ3SKD0"/>
<evidence type="ECO:0000313" key="3">
    <source>
        <dbReference type="EMBL" id="WVZ55262.1"/>
    </source>
</evidence>
<reference evidence="3 4" key="1">
    <citation type="submission" date="2024-02" db="EMBL/GenBank/DDBJ databases">
        <title>High-quality chromosome-scale genome assembly of Pensacola bahiagrass (Paspalum notatum Flugge var. saurae).</title>
        <authorList>
            <person name="Vega J.M."/>
            <person name="Podio M."/>
            <person name="Orjuela J."/>
            <person name="Siena L.A."/>
            <person name="Pessino S.C."/>
            <person name="Combes M.C."/>
            <person name="Mariac C."/>
            <person name="Albertini E."/>
            <person name="Pupilli F."/>
            <person name="Ortiz J.P.A."/>
            <person name="Leblanc O."/>
        </authorList>
    </citation>
    <scope>NUCLEOTIDE SEQUENCE [LARGE SCALE GENOMIC DNA]</scope>
    <source>
        <strain evidence="3">R1</strain>
        <tissue evidence="3">Leaf</tissue>
    </source>
</reference>
<evidence type="ECO:0000256" key="2">
    <source>
        <dbReference type="SAM" id="MobiDB-lite"/>
    </source>
</evidence>
<dbReference type="GO" id="GO:0010487">
    <property type="term" value="F:thermospermine synthase activity"/>
    <property type="evidence" value="ECO:0007669"/>
    <property type="project" value="TreeGrafter"/>
</dbReference>